<dbReference type="EMBL" id="CM055741">
    <property type="protein sequence ID" value="KAJ8001493.1"/>
    <property type="molecule type" value="Genomic_DNA"/>
</dbReference>
<reference evidence="1" key="1">
    <citation type="submission" date="2021-05" db="EMBL/GenBank/DDBJ databases">
        <authorList>
            <person name="Pan Q."/>
            <person name="Jouanno E."/>
            <person name="Zahm M."/>
            <person name="Klopp C."/>
            <person name="Cabau C."/>
            <person name="Louis A."/>
            <person name="Berthelot C."/>
            <person name="Parey E."/>
            <person name="Roest Crollius H."/>
            <person name="Montfort J."/>
            <person name="Robinson-Rechavi M."/>
            <person name="Bouchez O."/>
            <person name="Lampietro C."/>
            <person name="Lopez Roques C."/>
            <person name="Donnadieu C."/>
            <person name="Postlethwait J."/>
            <person name="Bobe J."/>
            <person name="Dillon D."/>
            <person name="Chandos A."/>
            <person name="von Hippel F."/>
            <person name="Guiguen Y."/>
        </authorList>
    </citation>
    <scope>NUCLEOTIDE SEQUENCE</scope>
    <source>
        <strain evidence="1">YG-Jan2019</strain>
    </source>
</reference>
<gene>
    <name evidence="1" type="ORF">DPEC_G00170060</name>
</gene>
<sequence>MTTLATSSAVPVKEGSEDYIRRTLGDEVWMKLQSQHVEIARATKMDFVNQVMTNEVEERERYRYQWRREDRQRIVSDRLELGVAIVTGGLMGLVSGVLMSDVIVGGVIMGGVTGFVIWFTTGLVRNGWSP</sequence>
<comment type="caution">
    <text evidence="1">The sequence shown here is derived from an EMBL/GenBank/DDBJ whole genome shotgun (WGS) entry which is preliminary data.</text>
</comment>
<dbReference type="Proteomes" id="UP001157502">
    <property type="component" value="Chromosome 14"/>
</dbReference>
<organism evidence="1 2">
    <name type="scientific">Dallia pectoralis</name>
    <name type="common">Alaska blackfish</name>
    <dbReference type="NCBI Taxonomy" id="75939"/>
    <lineage>
        <taxon>Eukaryota</taxon>
        <taxon>Metazoa</taxon>
        <taxon>Chordata</taxon>
        <taxon>Craniata</taxon>
        <taxon>Vertebrata</taxon>
        <taxon>Euteleostomi</taxon>
        <taxon>Actinopterygii</taxon>
        <taxon>Neopterygii</taxon>
        <taxon>Teleostei</taxon>
        <taxon>Protacanthopterygii</taxon>
        <taxon>Esociformes</taxon>
        <taxon>Umbridae</taxon>
        <taxon>Dallia</taxon>
    </lineage>
</organism>
<evidence type="ECO:0000313" key="1">
    <source>
        <dbReference type="EMBL" id="KAJ8001493.1"/>
    </source>
</evidence>
<keyword evidence="2" id="KW-1185">Reference proteome</keyword>
<accession>A0ACC2GDB0</accession>
<protein>
    <submittedName>
        <fullName evidence="1">Uncharacterized protein</fullName>
    </submittedName>
</protein>
<name>A0ACC2GDB0_DALPE</name>
<proteinExistence type="predicted"/>
<evidence type="ECO:0000313" key="2">
    <source>
        <dbReference type="Proteomes" id="UP001157502"/>
    </source>
</evidence>